<dbReference type="PANTHER" id="PTHR34203">
    <property type="entry name" value="METHYLTRANSFERASE, FKBM FAMILY PROTEIN"/>
    <property type="match status" value="1"/>
</dbReference>
<proteinExistence type="predicted"/>
<sequence length="243" mass="27993">MDQKIVSKKTFDRDFNFNVLDKNFLRGKHINYIKTDICISEHIKKGYYWELWMLKYLKDNYLVNTNMIDIGANIGTTTLLMNEVLTDSYKIHSIEPIYNNILLKNVIDNNLENRVNVYSCGIGKEEQIVSIKTIDLNSGLNFGATSIINRISAPNNNTTNIKIVPLDLFCFDNVSLIKIDVEGMEIETLEGGYNLISQCKPTILLETYKIKELQESNIFKKLEQIGYKINSIPEGYNDFILKI</sequence>
<dbReference type="InterPro" id="IPR052514">
    <property type="entry name" value="SAM-dependent_MTase"/>
</dbReference>
<dbReference type="EMBL" id="MN740389">
    <property type="protein sequence ID" value="QHU03796.1"/>
    <property type="molecule type" value="Genomic_DNA"/>
</dbReference>
<evidence type="ECO:0000259" key="1">
    <source>
        <dbReference type="Pfam" id="PF05050"/>
    </source>
</evidence>
<dbReference type="Gene3D" id="3.40.50.150">
    <property type="entry name" value="Vaccinia Virus protein VP39"/>
    <property type="match status" value="1"/>
</dbReference>
<dbReference type="Pfam" id="PF05050">
    <property type="entry name" value="Methyltransf_21"/>
    <property type="match status" value="1"/>
</dbReference>
<reference evidence="2" key="1">
    <citation type="journal article" date="2020" name="Nature">
        <title>Giant virus diversity and host interactions through global metagenomics.</title>
        <authorList>
            <person name="Schulz F."/>
            <person name="Roux S."/>
            <person name="Paez-Espino D."/>
            <person name="Jungbluth S."/>
            <person name="Walsh D.A."/>
            <person name="Denef V.J."/>
            <person name="McMahon K.D."/>
            <person name="Konstantinidis K.T."/>
            <person name="Eloe-Fadrosh E.A."/>
            <person name="Kyrpides N.C."/>
            <person name="Woyke T."/>
        </authorList>
    </citation>
    <scope>NUCLEOTIDE SEQUENCE</scope>
    <source>
        <strain evidence="2">GVMAG-M-3300027708-20</strain>
    </source>
</reference>
<feature type="domain" description="Methyltransferase FkbM" evidence="1">
    <location>
        <begin position="69"/>
        <end position="228"/>
    </location>
</feature>
<dbReference type="PANTHER" id="PTHR34203:SF15">
    <property type="entry name" value="SLL1173 PROTEIN"/>
    <property type="match status" value="1"/>
</dbReference>
<dbReference type="NCBIfam" id="TIGR01444">
    <property type="entry name" value="fkbM_fam"/>
    <property type="match status" value="1"/>
</dbReference>
<organism evidence="2">
    <name type="scientific">viral metagenome</name>
    <dbReference type="NCBI Taxonomy" id="1070528"/>
    <lineage>
        <taxon>unclassified sequences</taxon>
        <taxon>metagenomes</taxon>
        <taxon>organismal metagenomes</taxon>
    </lineage>
</organism>
<name>A0A6C0JG87_9ZZZZ</name>
<dbReference type="InterPro" id="IPR006342">
    <property type="entry name" value="FkbM_mtfrase"/>
</dbReference>
<accession>A0A6C0JG87</accession>
<dbReference type="InterPro" id="IPR029063">
    <property type="entry name" value="SAM-dependent_MTases_sf"/>
</dbReference>
<dbReference type="AlphaFoldDB" id="A0A6C0JG87"/>
<dbReference type="SUPFAM" id="SSF53335">
    <property type="entry name" value="S-adenosyl-L-methionine-dependent methyltransferases"/>
    <property type="match status" value="1"/>
</dbReference>
<protein>
    <recommendedName>
        <fullName evidence="1">Methyltransferase FkbM domain-containing protein</fullName>
    </recommendedName>
</protein>
<evidence type="ECO:0000313" key="2">
    <source>
        <dbReference type="EMBL" id="QHU03796.1"/>
    </source>
</evidence>